<evidence type="ECO:0000259" key="11">
    <source>
        <dbReference type="Pfam" id="PF01103"/>
    </source>
</evidence>
<feature type="domain" description="Bacterial surface antigen (D15)" evidence="11">
    <location>
        <begin position="324"/>
        <end position="571"/>
    </location>
</feature>
<dbReference type="Pfam" id="PF07244">
    <property type="entry name" value="POTRA"/>
    <property type="match status" value="1"/>
</dbReference>
<evidence type="ECO:0000313" key="15">
    <source>
        <dbReference type="Proteomes" id="UP000295830"/>
    </source>
</evidence>
<evidence type="ECO:0000256" key="6">
    <source>
        <dbReference type="ARBA" id="ARBA00022729"/>
    </source>
</evidence>
<dbReference type="EMBL" id="SOAX01000002">
    <property type="protein sequence ID" value="TDT43148.1"/>
    <property type="molecule type" value="Genomic_DNA"/>
</dbReference>
<keyword evidence="6" id="KW-0732">Signal</keyword>
<organism evidence="14 15">
    <name type="scientific">Halospina denitrificans</name>
    <dbReference type="NCBI Taxonomy" id="332522"/>
    <lineage>
        <taxon>Bacteria</taxon>
        <taxon>Pseudomonadati</taxon>
        <taxon>Pseudomonadota</taxon>
        <taxon>Gammaproteobacteria</taxon>
        <taxon>Halospina</taxon>
    </lineage>
</organism>
<evidence type="ECO:0000313" key="14">
    <source>
        <dbReference type="EMBL" id="TDT43148.1"/>
    </source>
</evidence>
<sequence length="574" mass="64483">MMSLSLPRLTTGLFLALFLPFSWAAELQLNLDPANDALESNIRAFIGDPGDRDAASLRRFSSHARERARQAMRALGYYQGRVTSRVLEQDPPVLKLEVVPGEPVRFRRVIIEVEGEAAGLAAFELPDELRPEEGEVLDHGRYERIKRFFRNQAQTHGFFDGAFVTRELRVDPEAGYADINLVYDSGERYTLGDVRFPEEIYFENTLLERFVRFEPGEPYHSDRIIELNRDLRGSGYFSNVRVEADAENAVKGRIPVQVALDERSRHSIGTGLGFSTDVGPRFRTTWDQHYVNPEGHLRGAELELSEPRQNAGLYYELPLDPPMTDSLRFTGSYQREDIEDTESKRISTGAQWHKELDSGWQQVLSLRREDDRFKVGDERGRTLLILPGASYSYLKRDSPVDPSRGYRLQVEAAGGQRDMLSDIDVLHATAEAKGLVTLGTGGHRFLSRIKVGAVGTNNFDRVPPFLRFFAGGDQSVRGYGFRTLSPVDEDGDSIGGRFLIAGSAEYQYPLSQSWRLAAFVDEGNAFDDMGDPLKTGVGVGIRWVSPVGPIRLDIARALDSPENFRLHFSMGPEL</sequence>
<dbReference type="InterPro" id="IPR035243">
    <property type="entry name" value="TamA_POTRA_Dom_1"/>
</dbReference>
<dbReference type="InterPro" id="IPR000184">
    <property type="entry name" value="Bac_surfAg_D15"/>
</dbReference>
<accession>A0A4V3EQS6</accession>
<keyword evidence="4" id="KW-1134">Transmembrane beta strand</keyword>
<dbReference type="AlphaFoldDB" id="A0A4V3EQS6"/>
<evidence type="ECO:0000259" key="12">
    <source>
        <dbReference type="Pfam" id="PF07244"/>
    </source>
</evidence>
<evidence type="ECO:0000256" key="1">
    <source>
        <dbReference type="ARBA" id="ARBA00004442"/>
    </source>
</evidence>
<dbReference type="GO" id="GO:0097347">
    <property type="term" value="C:TAM protein secretion complex"/>
    <property type="evidence" value="ECO:0007669"/>
    <property type="project" value="TreeGrafter"/>
</dbReference>
<comment type="similarity">
    <text evidence="2">Belongs to the TamA family.</text>
</comment>
<dbReference type="Pfam" id="PF01103">
    <property type="entry name" value="Omp85"/>
    <property type="match status" value="1"/>
</dbReference>
<evidence type="ECO:0000259" key="13">
    <source>
        <dbReference type="Pfam" id="PF17243"/>
    </source>
</evidence>
<evidence type="ECO:0000256" key="10">
    <source>
        <dbReference type="ARBA" id="ARBA00093548"/>
    </source>
</evidence>
<dbReference type="Gene3D" id="3.10.20.310">
    <property type="entry name" value="membrane protein fhac"/>
    <property type="match status" value="3"/>
</dbReference>
<keyword evidence="5" id="KW-0812">Transmembrane</keyword>
<evidence type="ECO:0000256" key="9">
    <source>
        <dbReference type="ARBA" id="ARBA00033063"/>
    </source>
</evidence>
<evidence type="ECO:0000256" key="4">
    <source>
        <dbReference type="ARBA" id="ARBA00022452"/>
    </source>
</evidence>
<evidence type="ECO:0000256" key="3">
    <source>
        <dbReference type="ARBA" id="ARBA00015419"/>
    </source>
</evidence>
<evidence type="ECO:0000256" key="8">
    <source>
        <dbReference type="ARBA" id="ARBA00023237"/>
    </source>
</evidence>
<dbReference type="PANTHER" id="PTHR12815">
    <property type="entry name" value="SORTING AND ASSEMBLY MACHINERY SAMM50 PROTEIN FAMILY MEMBER"/>
    <property type="match status" value="1"/>
</dbReference>
<evidence type="ECO:0000256" key="5">
    <source>
        <dbReference type="ARBA" id="ARBA00022692"/>
    </source>
</evidence>
<dbReference type="InterPro" id="IPR039910">
    <property type="entry name" value="D15-like"/>
</dbReference>
<protein>
    <recommendedName>
        <fullName evidence="3">Translocation and assembly module subunit TamA</fullName>
    </recommendedName>
    <alternativeName>
        <fullName evidence="9">Autotransporter assembly factor TamA</fullName>
    </alternativeName>
</protein>
<evidence type="ECO:0000256" key="7">
    <source>
        <dbReference type="ARBA" id="ARBA00023136"/>
    </source>
</evidence>
<dbReference type="InterPro" id="IPR010827">
    <property type="entry name" value="BamA/TamA_POTRA"/>
</dbReference>
<feature type="domain" description="POTRA" evidence="12">
    <location>
        <begin position="189"/>
        <end position="262"/>
    </location>
</feature>
<dbReference type="PANTHER" id="PTHR12815:SF47">
    <property type="entry name" value="TRANSLOCATION AND ASSEMBLY MODULE SUBUNIT TAMA"/>
    <property type="match status" value="1"/>
</dbReference>
<proteinExistence type="inferred from homology"/>
<comment type="caution">
    <text evidence="14">The sequence shown here is derived from an EMBL/GenBank/DDBJ whole genome shotgun (WGS) entry which is preliminary data.</text>
</comment>
<comment type="subcellular location">
    <subcellularLocation>
        <location evidence="1">Cell outer membrane</location>
    </subcellularLocation>
</comment>
<dbReference type="GO" id="GO:0009306">
    <property type="term" value="P:protein secretion"/>
    <property type="evidence" value="ECO:0007669"/>
    <property type="project" value="TreeGrafter"/>
</dbReference>
<gene>
    <name evidence="14" type="ORF">DES49_0958</name>
</gene>
<evidence type="ECO:0000256" key="2">
    <source>
        <dbReference type="ARBA" id="ARBA00010248"/>
    </source>
</evidence>
<keyword evidence="7" id="KW-0472">Membrane</keyword>
<dbReference type="Gene3D" id="2.40.160.50">
    <property type="entry name" value="membrane protein fhac: a member of the omp85/tpsb transporter family"/>
    <property type="match status" value="1"/>
</dbReference>
<dbReference type="Pfam" id="PF17243">
    <property type="entry name" value="POTRA_TamA_1"/>
    <property type="match status" value="1"/>
</dbReference>
<keyword evidence="15" id="KW-1185">Reference proteome</keyword>
<name>A0A4V3EQS6_9GAMM</name>
<feature type="domain" description="TamA POTRA" evidence="13">
    <location>
        <begin position="29"/>
        <end position="100"/>
    </location>
</feature>
<dbReference type="OrthoDB" id="9803054at2"/>
<dbReference type="GO" id="GO:0009279">
    <property type="term" value="C:cell outer membrane"/>
    <property type="evidence" value="ECO:0007669"/>
    <property type="project" value="UniProtKB-SubCell"/>
</dbReference>
<comment type="subunit">
    <text evidence="10">Interacts with TamB to form the translocation and assembly module (TAM).</text>
</comment>
<dbReference type="Proteomes" id="UP000295830">
    <property type="component" value="Unassembled WGS sequence"/>
</dbReference>
<reference evidence="14 15" key="1">
    <citation type="submission" date="2019-03" db="EMBL/GenBank/DDBJ databases">
        <title>Genomic Encyclopedia of Type Strains, Phase IV (KMG-IV): sequencing the most valuable type-strain genomes for metagenomic binning, comparative biology and taxonomic classification.</title>
        <authorList>
            <person name="Goeker M."/>
        </authorList>
    </citation>
    <scope>NUCLEOTIDE SEQUENCE [LARGE SCALE GENOMIC DNA]</scope>
    <source>
        <strain evidence="14 15">DSM 15505</strain>
    </source>
</reference>
<keyword evidence="8" id="KW-0998">Cell outer membrane</keyword>